<proteinExistence type="predicted"/>
<sequence>MLKDQGLHTYLCNNAERLTEEWYESVNKTRKGMYSSTDPAVIQRFKSQNLAFHKQFCVIFEPGKEDVSEEFQQFIQSLAVDEGHQQTPIEEIIEEFFRTQKQYAGLIEEYVFECVEDVTMQQLNAWNQGVVDSIHSIILEFTKQYSEAATRRLYAQQEMIVEMSAPVISLTHNIGFLPLVGEISTYRAQTIFEKALAQSIEKQLKKLFIDLSGVPIIDTMVAHQIFQVISGLKIIGVETALSGISPQIAQTAIQLGLNFSDIKVYSTLKQAMQTETLSLS</sequence>
<evidence type="ECO:0000256" key="1">
    <source>
        <dbReference type="ARBA" id="ARBA00022553"/>
    </source>
</evidence>
<name>A0A1B1RX62_9BACL</name>
<dbReference type="InterPro" id="IPR036513">
    <property type="entry name" value="STAS_dom_sf"/>
</dbReference>
<protein>
    <submittedName>
        <fullName evidence="3">Anti-anti-sigma factor</fullName>
    </submittedName>
</protein>
<dbReference type="EMBL" id="CP016540">
    <property type="protein sequence ID" value="ANU25519.1"/>
    <property type="molecule type" value="Genomic_DNA"/>
</dbReference>
<dbReference type="RefSeq" id="WP_065524111.1">
    <property type="nucleotide sequence ID" value="NZ_CP016540.2"/>
</dbReference>
<reference evidence="3" key="1">
    <citation type="submission" date="2016-10" db="EMBL/GenBank/DDBJ databases">
        <authorList>
            <person name="See-Too W.S."/>
        </authorList>
    </citation>
    <scope>NUCLEOTIDE SEQUENCE</scope>
    <source>
        <strain evidence="3">L10.15</strain>
    </source>
</reference>
<gene>
    <name evidence="3" type="ORF">I858_000305</name>
</gene>
<feature type="domain" description="STAS" evidence="2">
    <location>
        <begin position="164"/>
        <end position="275"/>
    </location>
</feature>
<evidence type="ECO:0000313" key="4">
    <source>
        <dbReference type="Proteomes" id="UP000053354"/>
    </source>
</evidence>
<dbReference type="Proteomes" id="UP000053354">
    <property type="component" value="Chromosome"/>
</dbReference>
<dbReference type="PANTHER" id="PTHR33745:SF3">
    <property type="entry name" value="RSBT CO-ANTAGONIST PROTEIN RSBRC"/>
    <property type="match status" value="1"/>
</dbReference>
<dbReference type="SUPFAM" id="SSF52091">
    <property type="entry name" value="SpoIIaa-like"/>
    <property type="match status" value="1"/>
</dbReference>
<dbReference type="OrthoDB" id="9800154at2"/>
<dbReference type="AlphaFoldDB" id="A0A1B1RX62"/>
<keyword evidence="4" id="KW-1185">Reference proteome</keyword>
<keyword evidence="1" id="KW-0597">Phosphoprotein</keyword>
<dbReference type="STRING" id="1302659.I858_000305"/>
<evidence type="ECO:0000259" key="2">
    <source>
        <dbReference type="PROSITE" id="PS50801"/>
    </source>
</evidence>
<dbReference type="PANTHER" id="PTHR33745">
    <property type="entry name" value="RSBT ANTAGONIST PROTEIN RSBS-RELATED"/>
    <property type="match status" value="1"/>
</dbReference>
<dbReference type="Pfam" id="PF01740">
    <property type="entry name" value="STAS"/>
    <property type="match status" value="1"/>
</dbReference>
<evidence type="ECO:0000313" key="3">
    <source>
        <dbReference type="EMBL" id="ANU25519.1"/>
    </source>
</evidence>
<dbReference type="Gene3D" id="3.30.750.24">
    <property type="entry name" value="STAS domain"/>
    <property type="match status" value="1"/>
</dbReference>
<accession>A0A1B1RX62</accession>
<dbReference type="InterPro" id="IPR002645">
    <property type="entry name" value="STAS_dom"/>
</dbReference>
<organism evidence="3 4">
    <name type="scientific">Planococcus versutus</name>
    <dbReference type="NCBI Taxonomy" id="1302659"/>
    <lineage>
        <taxon>Bacteria</taxon>
        <taxon>Bacillati</taxon>
        <taxon>Bacillota</taxon>
        <taxon>Bacilli</taxon>
        <taxon>Bacillales</taxon>
        <taxon>Caryophanaceae</taxon>
        <taxon>Planococcus</taxon>
    </lineage>
</organism>
<dbReference type="InterPro" id="IPR051932">
    <property type="entry name" value="Bact_StressResp_Reg"/>
</dbReference>
<dbReference type="PROSITE" id="PS50801">
    <property type="entry name" value="STAS"/>
    <property type="match status" value="1"/>
</dbReference>
<dbReference type="CDD" id="cd07041">
    <property type="entry name" value="STAS_RsbR_RsbS_like"/>
    <property type="match status" value="1"/>
</dbReference>
<dbReference type="KEGG" id="pll:I858_000305"/>